<evidence type="ECO:0000256" key="5">
    <source>
        <dbReference type="SAM" id="Phobius"/>
    </source>
</evidence>
<dbReference type="OrthoDB" id="9990906at2759"/>
<dbReference type="SUPFAM" id="SSF81321">
    <property type="entry name" value="Family A G protein-coupled receptor-like"/>
    <property type="match status" value="1"/>
</dbReference>
<organism evidence="7 8">
    <name type="scientific">Hypsibius exemplaris</name>
    <name type="common">Freshwater tardigrade</name>
    <dbReference type="NCBI Taxonomy" id="2072580"/>
    <lineage>
        <taxon>Eukaryota</taxon>
        <taxon>Metazoa</taxon>
        <taxon>Ecdysozoa</taxon>
        <taxon>Tardigrada</taxon>
        <taxon>Eutardigrada</taxon>
        <taxon>Parachela</taxon>
        <taxon>Hypsibioidea</taxon>
        <taxon>Hypsibiidae</taxon>
        <taxon>Hypsibius</taxon>
    </lineage>
</organism>
<evidence type="ECO:0000256" key="4">
    <source>
        <dbReference type="ARBA" id="ARBA00023136"/>
    </source>
</evidence>
<dbReference type="PANTHER" id="PTHR46895">
    <property type="entry name" value="PROTEIN CBG20548-RELATED"/>
    <property type="match status" value="1"/>
</dbReference>
<gene>
    <name evidence="7" type="ORF">BV898_12850</name>
</gene>
<keyword evidence="2 5" id="KW-0812">Transmembrane</keyword>
<keyword evidence="4 5" id="KW-0472">Membrane</keyword>
<dbReference type="EMBL" id="MTYJ01000134">
    <property type="protein sequence ID" value="OQV12929.1"/>
    <property type="molecule type" value="Genomic_DNA"/>
</dbReference>
<accession>A0A1W0WCK8</accession>
<protein>
    <recommendedName>
        <fullName evidence="6">G-protein coupled receptors family 1 profile domain-containing protein</fullName>
    </recommendedName>
</protein>
<sequence length="199" mass="22479">MWPQETAPSNSSSIDISARTIYVEWVVHPILLLTCIVGNSLTIAVLIKDEKKTSMHVYLACLAVSDVLLLLLALQPYIIGVQPKILETDANFRQVSVNFRGINYWGREACVQFSDWSLIVFSCERLLATAFPIKFRGKATVLRAIILESVLMILSMVYPVERAVVHYYFLARDNSNITITDPPSYRIVLMQHIVLSCCL</sequence>
<keyword evidence="8" id="KW-1185">Reference proteome</keyword>
<dbReference type="AlphaFoldDB" id="A0A1W0WCK8"/>
<dbReference type="GO" id="GO:0016020">
    <property type="term" value="C:membrane"/>
    <property type="evidence" value="ECO:0007669"/>
    <property type="project" value="UniProtKB-SubCell"/>
</dbReference>
<feature type="transmembrane region" description="Helical" evidence="5">
    <location>
        <begin position="25"/>
        <end position="47"/>
    </location>
</feature>
<evidence type="ECO:0000313" key="7">
    <source>
        <dbReference type="EMBL" id="OQV12929.1"/>
    </source>
</evidence>
<keyword evidence="3 5" id="KW-1133">Transmembrane helix</keyword>
<comment type="caution">
    <text evidence="7">The sequence shown here is derived from an EMBL/GenBank/DDBJ whole genome shotgun (WGS) entry which is preliminary data.</text>
</comment>
<feature type="transmembrane region" description="Helical" evidence="5">
    <location>
        <begin position="59"/>
        <end position="79"/>
    </location>
</feature>
<evidence type="ECO:0000313" key="8">
    <source>
        <dbReference type="Proteomes" id="UP000192578"/>
    </source>
</evidence>
<dbReference type="InterPro" id="IPR000276">
    <property type="entry name" value="GPCR_Rhodpsn"/>
</dbReference>
<dbReference type="PROSITE" id="PS50262">
    <property type="entry name" value="G_PROTEIN_RECEP_F1_2"/>
    <property type="match status" value="1"/>
</dbReference>
<dbReference type="Proteomes" id="UP000192578">
    <property type="component" value="Unassembled WGS sequence"/>
</dbReference>
<evidence type="ECO:0000259" key="6">
    <source>
        <dbReference type="PROSITE" id="PS50262"/>
    </source>
</evidence>
<reference evidence="8" key="1">
    <citation type="submission" date="2017-01" db="EMBL/GenBank/DDBJ databases">
        <title>Comparative genomics of anhydrobiosis in the tardigrade Hypsibius dujardini.</title>
        <authorList>
            <person name="Yoshida Y."/>
            <person name="Koutsovoulos G."/>
            <person name="Laetsch D."/>
            <person name="Stevens L."/>
            <person name="Kumar S."/>
            <person name="Horikawa D."/>
            <person name="Ishino K."/>
            <person name="Komine S."/>
            <person name="Tomita M."/>
            <person name="Blaxter M."/>
            <person name="Arakawa K."/>
        </authorList>
    </citation>
    <scope>NUCLEOTIDE SEQUENCE [LARGE SCALE GENOMIC DNA]</scope>
    <source>
        <strain evidence="8">Z151</strain>
    </source>
</reference>
<dbReference type="GO" id="GO:0004930">
    <property type="term" value="F:G protein-coupled receptor activity"/>
    <property type="evidence" value="ECO:0007669"/>
    <property type="project" value="InterPro"/>
</dbReference>
<feature type="domain" description="G-protein coupled receptors family 1 profile" evidence="6">
    <location>
        <begin position="38"/>
        <end position="199"/>
    </location>
</feature>
<dbReference type="PRINTS" id="PR00237">
    <property type="entry name" value="GPCRRHODOPSN"/>
</dbReference>
<evidence type="ECO:0000256" key="1">
    <source>
        <dbReference type="ARBA" id="ARBA00004370"/>
    </source>
</evidence>
<dbReference type="InterPro" id="IPR017452">
    <property type="entry name" value="GPCR_Rhodpsn_7TM"/>
</dbReference>
<evidence type="ECO:0000256" key="2">
    <source>
        <dbReference type="ARBA" id="ARBA00022692"/>
    </source>
</evidence>
<proteinExistence type="predicted"/>
<comment type="subcellular location">
    <subcellularLocation>
        <location evidence="1">Membrane</location>
    </subcellularLocation>
</comment>
<evidence type="ECO:0000256" key="3">
    <source>
        <dbReference type="ARBA" id="ARBA00022989"/>
    </source>
</evidence>
<name>A0A1W0WCK8_HYPEX</name>
<dbReference type="Gene3D" id="1.20.1070.10">
    <property type="entry name" value="Rhodopsin 7-helix transmembrane proteins"/>
    <property type="match status" value="1"/>
</dbReference>